<protein>
    <submittedName>
        <fullName evidence="1">Uncharacterized protein</fullName>
    </submittedName>
</protein>
<dbReference type="EMBL" id="QXFV01005997">
    <property type="protein sequence ID" value="KAE8962863.1"/>
    <property type="molecule type" value="Genomic_DNA"/>
</dbReference>
<name>A0A6A3H1G2_9STRA</name>
<comment type="caution">
    <text evidence="1">The sequence shown here is derived from an EMBL/GenBank/DDBJ whole genome shotgun (WGS) entry which is preliminary data.</text>
</comment>
<sequence length="64" mass="7632">MRPWQCPTWWRRSSRRCRKIVLCLTQATSSRARRLPCTSRWCPSSYQATVAKPAARMRMGCWRT</sequence>
<dbReference type="AlphaFoldDB" id="A0A6A3H1G2"/>
<reference evidence="1 2" key="1">
    <citation type="submission" date="2018-09" db="EMBL/GenBank/DDBJ databases">
        <title>Genomic investigation of the strawberry pathogen Phytophthora fragariae indicates pathogenicity is determined by transcriptional variation in three key races.</title>
        <authorList>
            <person name="Adams T.M."/>
            <person name="Armitage A.D."/>
            <person name="Sobczyk M.K."/>
            <person name="Bates H.J."/>
            <person name="Dunwell J.M."/>
            <person name="Nellist C.F."/>
            <person name="Harrison R.J."/>
        </authorList>
    </citation>
    <scope>NUCLEOTIDE SEQUENCE [LARGE SCALE GENOMIC DNA]</scope>
    <source>
        <strain evidence="1 2">SCRP249</strain>
    </source>
</reference>
<evidence type="ECO:0000313" key="1">
    <source>
        <dbReference type="EMBL" id="KAE8962863.1"/>
    </source>
</evidence>
<proteinExistence type="predicted"/>
<organism evidence="1 2">
    <name type="scientific">Phytophthora rubi</name>
    <dbReference type="NCBI Taxonomy" id="129364"/>
    <lineage>
        <taxon>Eukaryota</taxon>
        <taxon>Sar</taxon>
        <taxon>Stramenopiles</taxon>
        <taxon>Oomycota</taxon>
        <taxon>Peronosporomycetes</taxon>
        <taxon>Peronosporales</taxon>
        <taxon>Peronosporaceae</taxon>
        <taxon>Phytophthora</taxon>
    </lineage>
</organism>
<evidence type="ECO:0000313" key="2">
    <source>
        <dbReference type="Proteomes" id="UP000429607"/>
    </source>
</evidence>
<gene>
    <name evidence="1" type="ORF">PR001_g29564</name>
</gene>
<accession>A0A6A3H1G2</accession>
<dbReference type="Proteomes" id="UP000429607">
    <property type="component" value="Unassembled WGS sequence"/>
</dbReference>